<comment type="caution">
    <text evidence="2">The sequence shown here is derived from an EMBL/GenBank/DDBJ whole genome shotgun (WGS) entry which is preliminary data.</text>
</comment>
<evidence type="ECO:0000313" key="3">
    <source>
        <dbReference type="Proteomes" id="UP000265618"/>
    </source>
</evidence>
<evidence type="ECO:0000256" key="1">
    <source>
        <dbReference type="SAM" id="MobiDB-lite"/>
    </source>
</evidence>
<feature type="compositionally biased region" description="Gly residues" evidence="1">
    <location>
        <begin position="176"/>
        <end position="187"/>
    </location>
</feature>
<feature type="region of interest" description="Disordered" evidence="1">
    <location>
        <begin position="1"/>
        <end position="22"/>
    </location>
</feature>
<feature type="compositionally biased region" description="Low complexity" evidence="1">
    <location>
        <begin position="158"/>
        <end position="175"/>
    </location>
</feature>
<sequence>LPFEDVMAKRPQMQPEPGINAAKTKVDLAGGADTKSGWNFEESTDAISADMDGDGSSSSILASSLHTHSMTRMTSNTVRGALRTSLRKDTTAPTPSSPEEIVLPPSTLTTAKASAPSSAPASAPQSTQPTPVTSPSTSPKVEKTAVPQAAAQSEGERAPSASPPTTARGAPPASAGGPGGVRGGTGQDGAAKTISVRRRGRFTATTIKPAVRATPCVGGEREREGAHHVSAGLMNSRDQ</sequence>
<dbReference type="Proteomes" id="UP000265618">
    <property type="component" value="Unassembled WGS sequence"/>
</dbReference>
<dbReference type="AlphaFoldDB" id="A0A9K3D968"/>
<organism evidence="2 3">
    <name type="scientific">Kipferlia bialata</name>
    <dbReference type="NCBI Taxonomy" id="797122"/>
    <lineage>
        <taxon>Eukaryota</taxon>
        <taxon>Metamonada</taxon>
        <taxon>Carpediemonas-like organisms</taxon>
        <taxon>Kipferlia</taxon>
    </lineage>
</organism>
<accession>A0A9K3D968</accession>
<reference evidence="2 3" key="1">
    <citation type="journal article" date="2018" name="PLoS ONE">
        <title>The draft genome of Kipferlia bialata reveals reductive genome evolution in fornicate parasites.</title>
        <authorList>
            <person name="Tanifuji G."/>
            <person name="Takabayashi S."/>
            <person name="Kume K."/>
            <person name="Takagi M."/>
            <person name="Nakayama T."/>
            <person name="Kamikawa R."/>
            <person name="Inagaki Y."/>
            <person name="Hashimoto T."/>
        </authorList>
    </citation>
    <scope>NUCLEOTIDE SEQUENCE [LARGE SCALE GENOMIC DNA]</scope>
    <source>
        <strain evidence="2">NY0173</strain>
    </source>
</reference>
<feature type="non-terminal residue" evidence="2">
    <location>
        <position position="239"/>
    </location>
</feature>
<feature type="region of interest" description="Disordered" evidence="1">
    <location>
        <begin position="47"/>
        <end position="239"/>
    </location>
</feature>
<keyword evidence="3" id="KW-1185">Reference proteome</keyword>
<name>A0A9K3D968_9EUKA</name>
<gene>
    <name evidence="2" type="ORF">KIPB_014440</name>
</gene>
<proteinExistence type="predicted"/>
<feature type="non-terminal residue" evidence="2">
    <location>
        <position position="1"/>
    </location>
</feature>
<feature type="compositionally biased region" description="Low complexity" evidence="1">
    <location>
        <begin position="47"/>
        <end position="68"/>
    </location>
</feature>
<feature type="compositionally biased region" description="Low complexity" evidence="1">
    <location>
        <begin position="104"/>
        <end position="139"/>
    </location>
</feature>
<evidence type="ECO:0000313" key="2">
    <source>
        <dbReference type="EMBL" id="GIQ91269.1"/>
    </source>
</evidence>
<protein>
    <submittedName>
        <fullName evidence="2">Uncharacterized protein</fullName>
    </submittedName>
</protein>
<dbReference type="EMBL" id="BDIP01007422">
    <property type="protein sequence ID" value="GIQ91269.1"/>
    <property type="molecule type" value="Genomic_DNA"/>
</dbReference>